<keyword evidence="10" id="KW-1185">Reference proteome</keyword>
<evidence type="ECO:0000256" key="2">
    <source>
        <dbReference type="ARBA" id="ARBA00007935"/>
    </source>
</evidence>
<keyword evidence="7 8" id="KW-0472">Membrane</keyword>
<organism evidence="9 10">
    <name type="scientific">Methylocaldum szegediense</name>
    <dbReference type="NCBI Taxonomy" id="73780"/>
    <lineage>
        <taxon>Bacteria</taxon>
        <taxon>Pseudomonadati</taxon>
        <taxon>Pseudomonadota</taxon>
        <taxon>Gammaproteobacteria</taxon>
        <taxon>Methylococcales</taxon>
        <taxon>Methylococcaceae</taxon>
        <taxon>Methylocaldum</taxon>
    </lineage>
</organism>
<feature type="transmembrane region" description="Helical" evidence="8">
    <location>
        <begin position="242"/>
        <end position="269"/>
    </location>
</feature>
<comment type="subcellular location">
    <subcellularLocation>
        <location evidence="1">Cell membrane</location>
        <topology evidence="1">Multi-pass membrane protein</topology>
    </subcellularLocation>
</comment>
<evidence type="ECO:0000256" key="3">
    <source>
        <dbReference type="ARBA" id="ARBA00022448"/>
    </source>
</evidence>
<dbReference type="PANTHER" id="PTHR30472">
    <property type="entry name" value="FERRIC ENTEROBACTIN TRANSPORT SYSTEM PERMEASE PROTEIN"/>
    <property type="match status" value="1"/>
</dbReference>
<evidence type="ECO:0000256" key="7">
    <source>
        <dbReference type="ARBA" id="ARBA00023136"/>
    </source>
</evidence>
<protein>
    <submittedName>
        <fullName evidence="9">Ferric enterobactin ABC transporter membrane subunit FebD</fullName>
    </submittedName>
</protein>
<feature type="transmembrane region" description="Helical" evidence="8">
    <location>
        <begin position="124"/>
        <end position="142"/>
    </location>
</feature>
<gene>
    <name evidence="9" type="primary">fepD</name>
    <name evidence="9" type="ORF">MSZNOR_0132</name>
</gene>
<dbReference type="Pfam" id="PF01032">
    <property type="entry name" value="FecCD"/>
    <property type="match status" value="1"/>
</dbReference>
<dbReference type="RefSeq" id="WP_051331690.1">
    <property type="nucleotide sequence ID" value="NZ_OX458333.1"/>
</dbReference>
<keyword evidence="6 8" id="KW-1133">Transmembrane helix</keyword>
<feature type="transmembrane region" description="Helical" evidence="8">
    <location>
        <begin position="198"/>
        <end position="221"/>
    </location>
</feature>
<evidence type="ECO:0000256" key="8">
    <source>
        <dbReference type="SAM" id="Phobius"/>
    </source>
</evidence>
<feature type="transmembrane region" description="Helical" evidence="8">
    <location>
        <begin position="67"/>
        <end position="84"/>
    </location>
</feature>
<dbReference type="InterPro" id="IPR037294">
    <property type="entry name" value="ABC_BtuC-like"/>
</dbReference>
<evidence type="ECO:0000256" key="1">
    <source>
        <dbReference type="ARBA" id="ARBA00004651"/>
    </source>
</evidence>
<dbReference type="Proteomes" id="UP001162030">
    <property type="component" value="Chromosome"/>
</dbReference>
<dbReference type="PANTHER" id="PTHR30472:SF1">
    <property type="entry name" value="FE(3+) DICITRATE TRANSPORT SYSTEM PERMEASE PROTEIN FECC-RELATED"/>
    <property type="match status" value="1"/>
</dbReference>
<evidence type="ECO:0000256" key="4">
    <source>
        <dbReference type="ARBA" id="ARBA00022475"/>
    </source>
</evidence>
<keyword evidence="3" id="KW-0813">Transport</keyword>
<sequence>MKKAVPLSTLPGYVLLLVLTAMLSLASVSMGAGSVGLEESVDWLLGGMHSSDAQVDLVLGELRLPRVLKALALGAALGAAGVLLQAVTRNPLAETGLLGVNSGAALAVALGIALAGGLTPGLQISWALGGALTGSALALILAHAGRGHASPLRLVLAGLAIGATCQSLTAWLSLASSANLDQFRFWVLGSLTHPHAGLLVPGLALIGIGLTLAVLLVRPLSALTLGDDLARALGHRPGPIRALTVMTVALLAGTAVALAGPIAFLGLIAPYCARALAGVTIGEQLAFAIPIGAALLLLADLAARLIVAPYEAPMSAVLALVGAPLLIWIVHRDATLALSRTGAEC</sequence>
<reference evidence="9 10" key="1">
    <citation type="submission" date="2023-03" db="EMBL/GenBank/DDBJ databases">
        <authorList>
            <person name="Pearce D."/>
        </authorList>
    </citation>
    <scope>NUCLEOTIDE SEQUENCE [LARGE SCALE GENOMIC DNA]</scope>
    <source>
        <strain evidence="9">Msz</strain>
    </source>
</reference>
<feature type="transmembrane region" description="Helical" evidence="8">
    <location>
        <begin position="154"/>
        <end position="178"/>
    </location>
</feature>
<feature type="transmembrane region" description="Helical" evidence="8">
    <location>
        <begin position="275"/>
        <end position="298"/>
    </location>
</feature>
<accession>A0ABM9HW39</accession>
<feature type="transmembrane region" description="Helical" evidence="8">
    <location>
        <begin position="310"/>
        <end position="330"/>
    </location>
</feature>
<dbReference type="SUPFAM" id="SSF81345">
    <property type="entry name" value="ABC transporter involved in vitamin B12 uptake, BtuC"/>
    <property type="match status" value="1"/>
</dbReference>
<proteinExistence type="inferred from homology"/>
<evidence type="ECO:0000256" key="6">
    <source>
        <dbReference type="ARBA" id="ARBA00022989"/>
    </source>
</evidence>
<evidence type="ECO:0000256" key="5">
    <source>
        <dbReference type="ARBA" id="ARBA00022692"/>
    </source>
</evidence>
<evidence type="ECO:0000313" key="10">
    <source>
        <dbReference type="Proteomes" id="UP001162030"/>
    </source>
</evidence>
<dbReference type="InterPro" id="IPR000522">
    <property type="entry name" value="ABC_transptr_permease_BtuC"/>
</dbReference>
<keyword evidence="5 8" id="KW-0812">Transmembrane</keyword>
<feature type="transmembrane region" description="Helical" evidence="8">
    <location>
        <begin position="96"/>
        <end position="118"/>
    </location>
</feature>
<dbReference type="Gene3D" id="1.10.3470.10">
    <property type="entry name" value="ABC transporter involved in vitamin B12 uptake, BtuC"/>
    <property type="match status" value="1"/>
</dbReference>
<dbReference type="EMBL" id="OX458333">
    <property type="protein sequence ID" value="CAI8723068.1"/>
    <property type="molecule type" value="Genomic_DNA"/>
</dbReference>
<name>A0ABM9HW39_9GAMM</name>
<keyword evidence="4" id="KW-1003">Cell membrane</keyword>
<evidence type="ECO:0000313" key="9">
    <source>
        <dbReference type="EMBL" id="CAI8723068.1"/>
    </source>
</evidence>
<dbReference type="CDD" id="cd06550">
    <property type="entry name" value="TM_ABC_iron-siderophores_like"/>
    <property type="match status" value="1"/>
</dbReference>
<comment type="similarity">
    <text evidence="2">Belongs to the binding-protein-dependent transport system permease family. FecCD subfamily.</text>
</comment>